<dbReference type="Gene3D" id="2.60.40.790">
    <property type="match status" value="1"/>
</dbReference>
<organism evidence="20 21">
    <name type="scientific">Strongyloides stercoralis</name>
    <name type="common">Threadworm</name>
    <dbReference type="NCBI Taxonomy" id="6248"/>
    <lineage>
        <taxon>Eukaryota</taxon>
        <taxon>Metazoa</taxon>
        <taxon>Ecdysozoa</taxon>
        <taxon>Nematoda</taxon>
        <taxon>Chromadorea</taxon>
        <taxon>Rhabditida</taxon>
        <taxon>Tylenchina</taxon>
        <taxon>Panagrolaimomorpha</taxon>
        <taxon>Strongyloidoidea</taxon>
        <taxon>Strongyloididae</taxon>
        <taxon>Strongyloides</taxon>
    </lineage>
</organism>
<evidence type="ECO:0000259" key="19">
    <source>
        <dbReference type="PROSITE" id="PS51203"/>
    </source>
</evidence>
<evidence type="ECO:0000256" key="6">
    <source>
        <dbReference type="ARBA" id="ARBA00012094"/>
    </source>
</evidence>
<dbReference type="GO" id="GO:0006559">
    <property type="term" value="P:L-phenylalanine catabolic process"/>
    <property type="evidence" value="ECO:0007669"/>
    <property type="project" value="UniProtKB-KW"/>
</dbReference>
<feature type="binding site" evidence="18">
    <location>
        <position position="867"/>
    </location>
    <ligand>
        <name>Mg(2+)</name>
        <dbReference type="ChEBI" id="CHEBI:18420"/>
    </ligand>
</feature>
<dbReference type="WBParaSite" id="TCONS_00003624.p1">
    <property type="protein sequence ID" value="TCONS_00003624.p1"/>
    <property type="gene ID" value="XLOC_000028"/>
</dbReference>
<evidence type="ECO:0000256" key="8">
    <source>
        <dbReference type="ARBA" id="ARBA00022723"/>
    </source>
</evidence>
<feature type="active site" description="Proton acceptor" evidence="16">
    <location>
        <position position="742"/>
    </location>
</feature>
<keyword evidence="13" id="KW-0585">Phenylalanine catabolism</keyword>
<evidence type="ECO:0000256" key="10">
    <source>
        <dbReference type="ARBA" id="ARBA00022837"/>
    </source>
</evidence>
<protein>
    <recommendedName>
        <fullName evidence="7">Fumarylacetoacetase</fullName>
        <ecNumber evidence="6">3.7.1.2</ecNumber>
    </recommendedName>
    <alternativeName>
        <fullName evidence="14">Beta-diketonase</fullName>
    </alternativeName>
    <alternativeName>
        <fullName evidence="15">Fumarylacetoacetate hydrolase</fullName>
    </alternativeName>
</protein>
<proteinExistence type="inferred from homology"/>
<dbReference type="SUPFAM" id="SSF63433">
    <property type="entry name" value="Fumarylacetoacetate hydrolase, FAH, N-terminal domain"/>
    <property type="match status" value="1"/>
</dbReference>
<dbReference type="InterPro" id="IPR015377">
    <property type="entry name" value="Fumarylacetoacetase_N"/>
</dbReference>
<dbReference type="Gene3D" id="3.90.850.10">
    <property type="entry name" value="Fumarylacetoacetase-like, C-terminal domain"/>
    <property type="match status" value="1"/>
</dbReference>
<dbReference type="Pfam" id="PF01557">
    <property type="entry name" value="FAA_hydrolase"/>
    <property type="match status" value="1"/>
</dbReference>
<comment type="catalytic activity">
    <reaction evidence="1">
        <text>4-fumarylacetoacetate + H2O = acetoacetate + fumarate + H(+)</text>
        <dbReference type="Rhea" id="RHEA:10244"/>
        <dbReference type="ChEBI" id="CHEBI:13705"/>
        <dbReference type="ChEBI" id="CHEBI:15377"/>
        <dbReference type="ChEBI" id="CHEBI:15378"/>
        <dbReference type="ChEBI" id="CHEBI:18034"/>
        <dbReference type="ChEBI" id="CHEBI:29806"/>
        <dbReference type="EC" id="3.7.1.2"/>
    </reaction>
</comment>
<keyword evidence="8 18" id="KW-0479">Metal-binding</keyword>
<feature type="binding site" evidence="18">
    <location>
        <position position="843"/>
    </location>
    <ligand>
        <name>Ca(2+)</name>
        <dbReference type="ChEBI" id="CHEBI:29108"/>
    </ligand>
</feature>
<sequence length="1028" mass="117788">CKKVLIFDIYIFIFIMTSNEKAVLVELNPDSTLIDKEFESYKLAFSNNKISYTSLPNSILKCEKNSQLYSFLHLRLYADQNNIFLDTFTPCIKIYTVLVDGSIYSLEYDEDTLKFINCRRVFEYFLKEDNEGWEIPKDDDEDYYTKHHELNNYPYSLFIVSEDYVVAGNGKTDIFVFKKDECKWNVIYHELLPKNAIIVDSRIDDNNVLHILTKTIIEKSECPYIVEGMSTFLCFLRWITLKKEDKLWIKSGEKVIYAPGNVEFCTFDYDFESVIIQSTMEPFIKYVENEYNDQIEYLDEKQLYTWTQNKSKIFIEFSLPTYLNDDDIIINCTKNSINILVKEEDIFNKTLKNEIVQSSITYKVNGTTIYIEFDKKIKEDWDELIENSKLENDVSTPLADVTENFDSFNLDNNAIFTKREECDDERLENTFIYWLDYKSEKITYQSSLITDMPLFSQKFSPLIPTSICLREDVDGVIWSFPSKKSNKKIYHKSTFNALGYIQASKSKRKYTIASPLCSYVGIIEAFKNIHIYWCSEQLSSEGLINRKSGQRINKIAKQNVICLTKESYDEYDSKTVVTDDILGCICLEKFIIIALKNELAVVIQKNNLNMSFVNVPVESQFPIQNLPYGIFSTKDNKRKRIGVAIGEDILDLSVIKHLFNGPILSTKQDVFLSETLNAFMALGRQAWVEARSTLTKILGTDDPILRENAELRSKAFVKQSQATMHLPASIGDYTDFYSSESHATNVGIMFRGKDNALMPNWKWIPVGYHGRASSVVISGTPIKRPCGQLKADDQSAPTYGPCRLLDFELEMAFFVGGEETKLGETVSIKEAGDRIFGLVLMNDWSARDIQKWEYVPLGPFLGKSFGTTISPWIVTIDALRPFIIDNPKQDPEVLEYLKDDEPFTFDVNLEVLIKPQSSSTPTTVCKSNLKNLYWTMKQQLAHHTVNGCNIRPGDLMGSGTISGTDPTSFGSMLELSWKGTKSVPVGEETRKFIADNDEVIIKGFCQKDGVKIGFGECIGKVLPADKKY</sequence>
<evidence type="ECO:0000313" key="20">
    <source>
        <dbReference type="Proteomes" id="UP000035681"/>
    </source>
</evidence>
<feature type="binding site" evidence="17">
    <location>
        <position position="854"/>
    </location>
    <ligand>
        <name>substrate</name>
    </ligand>
</feature>
<feature type="binding site" evidence="18">
    <location>
        <position position="808"/>
    </location>
    <ligand>
        <name>Ca(2+)</name>
        <dbReference type="ChEBI" id="CHEBI:29108"/>
    </ligand>
</feature>
<evidence type="ECO:0000256" key="7">
    <source>
        <dbReference type="ARBA" id="ARBA00014741"/>
    </source>
</evidence>
<feature type="binding site" evidence="17">
    <location>
        <position position="737"/>
    </location>
    <ligand>
        <name>substrate</name>
    </ligand>
</feature>
<dbReference type="AlphaFoldDB" id="A0AAF5CY08"/>
<dbReference type="InterPro" id="IPR011234">
    <property type="entry name" value="Fumarylacetoacetase-like_C"/>
</dbReference>
<dbReference type="Gene3D" id="2.30.30.230">
    <property type="entry name" value="Fumarylacetoacetase, N-terminal domain"/>
    <property type="match status" value="1"/>
</dbReference>
<feature type="binding site" evidence="17">
    <location>
        <position position="751"/>
    </location>
    <ligand>
        <name>substrate</name>
    </ligand>
</feature>
<dbReference type="Proteomes" id="UP000035681">
    <property type="component" value="Unplaced"/>
</dbReference>
<name>A0AAF5CY08_STRER</name>
<feature type="binding site" evidence="17">
    <location>
        <position position="850"/>
    </location>
    <ligand>
        <name>substrate</name>
    </ligand>
</feature>
<feature type="binding site" evidence="18">
    <location>
        <position position="735"/>
    </location>
    <ligand>
        <name>Ca(2+)</name>
        <dbReference type="ChEBI" id="CHEBI:29108"/>
    </ligand>
</feature>
<comment type="cofactor">
    <cofactor evidence="3 18">
        <name>Mg(2+)</name>
        <dbReference type="ChEBI" id="CHEBI:18420"/>
    </cofactor>
</comment>
<dbReference type="GO" id="GO:1902000">
    <property type="term" value="P:homogentisate catabolic process"/>
    <property type="evidence" value="ECO:0007669"/>
    <property type="project" value="TreeGrafter"/>
</dbReference>
<reference evidence="21" key="1">
    <citation type="submission" date="2024-02" db="UniProtKB">
        <authorList>
            <consortium name="WormBaseParasite"/>
        </authorList>
    </citation>
    <scope>IDENTIFICATION</scope>
</reference>
<feature type="binding site" evidence="18">
    <location>
        <position position="810"/>
    </location>
    <ligand>
        <name>Ca(2+)</name>
        <dbReference type="ChEBI" id="CHEBI:29108"/>
    </ligand>
</feature>
<dbReference type="EC" id="3.7.1.2" evidence="6"/>
<comment type="cofactor">
    <cofactor evidence="2 18">
        <name>Ca(2+)</name>
        <dbReference type="ChEBI" id="CHEBI:29108"/>
    </cofactor>
</comment>
<evidence type="ECO:0000256" key="9">
    <source>
        <dbReference type="ARBA" id="ARBA00022801"/>
    </source>
</evidence>
<evidence type="ECO:0000256" key="11">
    <source>
        <dbReference type="ARBA" id="ARBA00022842"/>
    </source>
</evidence>
<dbReference type="SUPFAM" id="SSF49764">
    <property type="entry name" value="HSP20-like chaperones"/>
    <property type="match status" value="1"/>
</dbReference>
<keyword evidence="10 18" id="KW-0106">Calcium</keyword>
<dbReference type="InterPro" id="IPR008978">
    <property type="entry name" value="HSP20-like_chaperone"/>
</dbReference>
<evidence type="ECO:0000256" key="12">
    <source>
        <dbReference type="ARBA" id="ARBA00022878"/>
    </source>
</evidence>
<dbReference type="FunFam" id="3.90.850.10:FF:000004">
    <property type="entry name" value="Fumarylacetoacetase"/>
    <property type="match status" value="1"/>
</dbReference>
<dbReference type="InterPro" id="IPR036663">
    <property type="entry name" value="Fumarylacetoacetase_C_sf"/>
</dbReference>
<evidence type="ECO:0000313" key="21">
    <source>
        <dbReference type="WBParaSite" id="TCONS_00003624.p1"/>
    </source>
</evidence>
<evidence type="ECO:0000256" key="4">
    <source>
        <dbReference type="ARBA" id="ARBA00004782"/>
    </source>
</evidence>
<keyword evidence="11 18" id="KW-0460">Magnesium</keyword>
<evidence type="ECO:0000256" key="14">
    <source>
        <dbReference type="ARBA" id="ARBA00030270"/>
    </source>
</evidence>
<feature type="domain" description="CS" evidence="19">
    <location>
        <begin position="299"/>
        <end position="385"/>
    </location>
</feature>
<dbReference type="PANTHER" id="PTHR43069">
    <property type="entry name" value="FUMARYLACETOACETASE"/>
    <property type="match status" value="1"/>
</dbReference>
<dbReference type="Pfam" id="PF04969">
    <property type="entry name" value="CS"/>
    <property type="match status" value="1"/>
</dbReference>
<evidence type="ECO:0000256" key="15">
    <source>
        <dbReference type="ARBA" id="ARBA00031740"/>
    </source>
</evidence>
<dbReference type="GO" id="GO:0006572">
    <property type="term" value="P:L-tyrosine catabolic process"/>
    <property type="evidence" value="ECO:0007669"/>
    <property type="project" value="UniProtKB-KW"/>
</dbReference>
<dbReference type="PROSITE" id="PS51203">
    <property type="entry name" value="CS"/>
    <property type="match status" value="1"/>
</dbReference>
<comment type="similarity">
    <text evidence="5">Belongs to the FAH family.</text>
</comment>
<feature type="binding site" evidence="17">
    <location>
        <position position="960"/>
    </location>
    <ligand>
        <name>substrate</name>
    </ligand>
</feature>
<dbReference type="InterPro" id="IPR036462">
    <property type="entry name" value="Fumarylacetoacetase_N_sf"/>
</dbReference>
<dbReference type="InterPro" id="IPR007052">
    <property type="entry name" value="CS_dom"/>
</dbReference>
<dbReference type="CDD" id="cd06463">
    <property type="entry name" value="p23_like"/>
    <property type="match status" value="1"/>
</dbReference>
<dbReference type="InterPro" id="IPR005959">
    <property type="entry name" value="Fumarylacetoacetase"/>
</dbReference>
<dbReference type="SUPFAM" id="SSF56529">
    <property type="entry name" value="FAH"/>
    <property type="match status" value="1"/>
</dbReference>
<evidence type="ECO:0000256" key="13">
    <source>
        <dbReference type="ARBA" id="ARBA00023232"/>
    </source>
</evidence>
<dbReference type="GO" id="GO:0046872">
    <property type="term" value="F:metal ion binding"/>
    <property type="evidence" value="ECO:0007669"/>
    <property type="project" value="UniProtKB-KW"/>
</dbReference>
<keyword evidence="12" id="KW-0828">Tyrosine catabolism</keyword>
<dbReference type="GO" id="GO:0004334">
    <property type="term" value="F:fumarylacetoacetase activity"/>
    <property type="evidence" value="ECO:0007669"/>
    <property type="project" value="UniProtKB-EC"/>
</dbReference>
<keyword evidence="20" id="KW-1185">Reference proteome</keyword>
<evidence type="ECO:0000256" key="2">
    <source>
        <dbReference type="ARBA" id="ARBA00001913"/>
    </source>
</evidence>
<evidence type="ECO:0000256" key="5">
    <source>
        <dbReference type="ARBA" id="ARBA00010211"/>
    </source>
</evidence>
<accession>A0AAF5CY08</accession>
<feature type="binding site" evidence="18">
    <location>
        <position position="863"/>
    </location>
    <ligand>
        <name>Mg(2+)</name>
        <dbReference type="ChEBI" id="CHEBI:18420"/>
    </ligand>
</feature>
<evidence type="ECO:0000256" key="18">
    <source>
        <dbReference type="PIRSR" id="PIRSR605959-3"/>
    </source>
</evidence>
<evidence type="ECO:0000256" key="1">
    <source>
        <dbReference type="ARBA" id="ARBA00000353"/>
    </source>
</evidence>
<evidence type="ECO:0000256" key="17">
    <source>
        <dbReference type="PIRSR" id="PIRSR605959-2"/>
    </source>
</evidence>
<evidence type="ECO:0000256" key="3">
    <source>
        <dbReference type="ARBA" id="ARBA00001946"/>
    </source>
</evidence>
<feature type="binding site" evidence="18">
    <location>
        <position position="843"/>
    </location>
    <ligand>
        <name>Mg(2+)</name>
        <dbReference type="ChEBI" id="CHEBI:18420"/>
    </ligand>
</feature>
<dbReference type="NCBIfam" id="TIGR01266">
    <property type="entry name" value="fum_ac_acetase"/>
    <property type="match status" value="1"/>
</dbReference>
<dbReference type="PANTHER" id="PTHR43069:SF2">
    <property type="entry name" value="FUMARYLACETOACETASE"/>
    <property type="match status" value="1"/>
</dbReference>
<dbReference type="FunFam" id="2.30.30.230:FF:000001">
    <property type="entry name" value="Fumarylacetoacetase"/>
    <property type="match status" value="1"/>
</dbReference>
<evidence type="ECO:0000256" key="16">
    <source>
        <dbReference type="PIRSR" id="PIRSR605959-1"/>
    </source>
</evidence>
<dbReference type="Pfam" id="PF09298">
    <property type="entry name" value="FAA_hydrolase_N"/>
    <property type="match status" value="1"/>
</dbReference>
<keyword evidence="9" id="KW-0378">Hydrolase</keyword>
<comment type="pathway">
    <text evidence="4">Amino-acid degradation; L-phenylalanine degradation; acetoacetate and fumarate from L-phenylalanine: step 6/6.</text>
</comment>